<name>A0A418XS71_9BURK</name>
<dbReference type="PANTHER" id="PTHR35024">
    <property type="entry name" value="HYPOTHETICAL CYTOSOLIC PROTEIN"/>
    <property type="match status" value="1"/>
</dbReference>
<dbReference type="EMBL" id="QYUP01000118">
    <property type="protein sequence ID" value="RJG15399.1"/>
    <property type="molecule type" value="Genomic_DNA"/>
</dbReference>
<evidence type="ECO:0000313" key="2">
    <source>
        <dbReference type="EMBL" id="RJG15399.1"/>
    </source>
</evidence>
<dbReference type="PANTHER" id="PTHR35024:SF4">
    <property type="entry name" value="POLYMER-FORMING CYTOSKELETAL PROTEIN"/>
    <property type="match status" value="1"/>
</dbReference>
<dbReference type="OrthoDB" id="8903691at2"/>
<gene>
    <name evidence="2" type="ORF">D3872_13575</name>
</gene>
<comment type="caution">
    <text evidence="2">The sequence shown here is derived from an EMBL/GenBank/DDBJ whole genome shotgun (WGS) entry which is preliminary data.</text>
</comment>
<dbReference type="Proteomes" id="UP000284006">
    <property type="component" value="Unassembled WGS sequence"/>
</dbReference>
<proteinExistence type="inferred from homology"/>
<protein>
    <submittedName>
        <fullName evidence="2">Polymer-forming cytoskeletal family protein</fullName>
    </submittedName>
</protein>
<dbReference type="AlphaFoldDB" id="A0A418XS71"/>
<keyword evidence="3" id="KW-1185">Reference proteome</keyword>
<evidence type="ECO:0000256" key="1">
    <source>
        <dbReference type="ARBA" id="ARBA00044755"/>
    </source>
</evidence>
<evidence type="ECO:0000313" key="3">
    <source>
        <dbReference type="Proteomes" id="UP000284006"/>
    </source>
</evidence>
<dbReference type="RefSeq" id="WP_119811270.1">
    <property type="nucleotide sequence ID" value="NZ_QYUP01000118.1"/>
</dbReference>
<accession>A0A418XS71</accession>
<dbReference type="InterPro" id="IPR007607">
    <property type="entry name" value="BacA/B"/>
</dbReference>
<comment type="similarity">
    <text evidence="1">Belongs to the bactofilin family.</text>
</comment>
<organism evidence="2 3">
    <name type="scientific">Massilia cavernae</name>
    <dbReference type="NCBI Taxonomy" id="2320864"/>
    <lineage>
        <taxon>Bacteria</taxon>
        <taxon>Pseudomonadati</taxon>
        <taxon>Pseudomonadota</taxon>
        <taxon>Betaproteobacteria</taxon>
        <taxon>Burkholderiales</taxon>
        <taxon>Oxalobacteraceae</taxon>
        <taxon>Telluria group</taxon>
        <taxon>Massilia</taxon>
    </lineage>
</organism>
<reference evidence="2 3" key="1">
    <citation type="submission" date="2018-09" db="EMBL/GenBank/DDBJ databases">
        <authorList>
            <person name="Zhu H."/>
        </authorList>
    </citation>
    <scope>NUCLEOTIDE SEQUENCE [LARGE SCALE GENOMIC DNA]</scope>
    <source>
        <strain evidence="2 3">K1S02-61</strain>
    </source>
</reference>
<dbReference type="Pfam" id="PF04519">
    <property type="entry name" value="Bactofilin"/>
    <property type="match status" value="1"/>
</dbReference>
<sequence length="133" mass="14052">MFGRNAKSEIDSLVGISARIEGDLCFAGGLRIDGEVHGSVIAADGTDSMLVVSEHARIEGEVRCGNLIVNGYIAGPVYSTDMLELQPKARIVGDVHYKTLEMHGGAMVTGQLTHMQTGEPVFHLAAAEALSEA</sequence>